<name>A0AAD3AZM0_MICAE</name>
<dbReference type="AlphaFoldDB" id="A0AAD3AZM0"/>
<accession>A0AAD3AZM0</accession>
<comment type="caution">
    <text evidence="1">The sequence shown here is derived from an EMBL/GenBank/DDBJ whole genome shotgun (WGS) entry which is preliminary data.</text>
</comment>
<dbReference type="Proteomes" id="UP000441080">
    <property type="component" value="Unassembled WGS sequence"/>
</dbReference>
<reference evidence="1 2" key="1">
    <citation type="submission" date="2019-02" db="EMBL/GenBank/DDBJ databases">
        <title>Draft genome sequence of Arthrospira platensis NIES-3807.</title>
        <authorList>
            <person name="Yamaguchi H."/>
            <person name="Suzuki S."/>
            <person name="Kawachi M."/>
        </authorList>
    </citation>
    <scope>NUCLEOTIDE SEQUENCE [LARGE SCALE GENOMIC DNA]</scope>
    <source>
        <strain evidence="1 2">NIES-3807</strain>
    </source>
</reference>
<evidence type="ECO:0000313" key="2">
    <source>
        <dbReference type="Proteomes" id="UP000441080"/>
    </source>
</evidence>
<dbReference type="RefSeq" id="WP_216844460.1">
    <property type="nucleotide sequence ID" value="NZ_BJCK01000026.1"/>
</dbReference>
<proteinExistence type="predicted"/>
<sequence>MISELYQKVLENELGRARYLLLLMVVGTLQILKQAKLEILAEALPIPILFESRRKKLKRFLKLEILNIEKIWFLCLKEMLKQQERFTTKGLAYIAIDRTSWGAINREQVKAEEQINYLTKASIGYGIEKRVGKRQK</sequence>
<evidence type="ECO:0000313" key="1">
    <source>
        <dbReference type="EMBL" id="GCL58833.1"/>
    </source>
</evidence>
<gene>
    <name evidence="1" type="ORF">NIES3807_20030</name>
</gene>
<dbReference type="EMBL" id="BJCK01000026">
    <property type="protein sequence ID" value="GCL58833.1"/>
    <property type="molecule type" value="Genomic_DNA"/>
</dbReference>
<protein>
    <submittedName>
        <fullName evidence="1">Transposase</fullName>
    </submittedName>
</protein>
<organism evidence="1 2">
    <name type="scientific">Microcystis aeruginosa NIES-3807</name>
    <dbReference type="NCBI Taxonomy" id="2517785"/>
    <lineage>
        <taxon>Bacteria</taxon>
        <taxon>Bacillati</taxon>
        <taxon>Cyanobacteriota</taxon>
        <taxon>Cyanophyceae</taxon>
        <taxon>Oscillatoriophycideae</taxon>
        <taxon>Chroococcales</taxon>
        <taxon>Microcystaceae</taxon>
        <taxon>Microcystis</taxon>
    </lineage>
</organism>